<protein>
    <submittedName>
        <fullName evidence="2">Uncharacterized protein YdaU (DUF1376 family)</fullName>
    </submittedName>
</protein>
<gene>
    <name evidence="2" type="ORF">GGR10_000555</name>
</gene>
<dbReference type="Pfam" id="PF07120">
    <property type="entry name" value="DUF1376"/>
    <property type="match status" value="1"/>
</dbReference>
<feature type="compositionally biased region" description="Low complexity" evidence="1">
    <location>
        <begin position="325"/>
        <end position="351"/>
    </location>
</feature>
<name>A0ABR6E2C5_9HYPH</name>
<feature type="compositionally biased region" description="Polar residues" evidence="1">
    <location>
        <begin position="298"/>
        <end position="308"/>
    </location>
</feature>
<proteinExistence type="predicted"/>
<dbReference type="InterPro" id="IPR010781">
    <property type="entry name" value="DUF1376"/>
</dbReference>
<keyword evidence="3" id="KW-1185">Reference proteome</keyword>
<dbReference type="RefSeq" id="WP_182479787.1">
    <property type="nucleotide sequence ID" value="NZ_CAWPNC010000002.1"/>
</dbReference>
<feature type="compositionally biased region" description="Low complexity" evidence="1">
    <location>
        <begin position="200"/>
        <end position="212"/>
    </location>
</feature>
<organism evidence="2 3">
    <name type="scientific">Bartonella chomelii</name>
    <dbReference type="NCBI Taxonomy" id="236402"/>
    <lineage>
        <taxon>Bacteria</taxon>
        <taxon>Pseudomonadati</taxon>
        <taxon>Pseudomonadota</taxon>
        <taxon>Alphaproteobacteria</taxon>
        <taxon>Hyphomicrobiales</taxon>
        <taxon>Bartonellaceae</taxon>
        <taxon>Bartonella</taxon>
    </lineage>
</organism>
<feature type="region of interest" description="Disordered" evidence="1">
    <location>
        <begin position="234"/>
        <end position="354"/>
    </location>
</feature>
<evidence type="ECO:0000256" key="1">
    <source>
        <dbReference type="SAM" id="MobiDB-lite"/>
    </source>
</evidence>
<comment type="caution">
    <text evidence="2">The sequence shown here is derived from an EMBL/GenBank/DDBJ whole genome shotgun (WGS) entry which is preliminary data.</text>
</comment>
<feature type="compositionally biased region" description="Basic and acidic residues" evidence="1">
    <location>
        <begin position="144"/>
        <end position="171"/>
    </location>
</feature>
<feature type="region of interest" description="Disordered" evidence="1">
    <location>
        <begin position="138"/>
        <end position="219"/>
    </location>
</feature>
<reference evidence="2 3" key="1">
    <citation type="submission" date="2020-08" db="EMBL/GenBank/DDBJ databases">
        <title>Genomic Encyclopedia of Type Strains, Phase IV (KMG-IV): sequencing the most valuable type-strain genomes for metagenomic binning, comparative biology and taxonomic classification.</title>
        <authorList>
            <person name="Goeker M."/>
        </authorList>
    </citation>
    <scope>NUCLEOTIDE SEQUENCE [LARGE SCALE GENOMIC DNA]</scope>
    <source>
        <strain evidence="2 3">DSM 21431</strain>
    </source>
</reference>
<evidence type="ECO:0000313" key="2">
    <source>
        <dbReference type="EMBL" id="MBA9082714.1"/>
    </source>
</evidence>
<feature type="compositionally biased region" description="Low complexity" evidence="1">
    <location>
        <begin position="256"/>
        <end position="296"/>
    </location>
</feature>
<dbReference type="Proteomes" id="UP000548119">
    <property type="component" value="Unassembled WGS sequence"/>
</dbReference>
<sequence length="453" mass="50178">MKQAEQSEFPNYESSTLPYVCWYQNDFLGGVRGMRAHEIGIYTILLNEIYARGRPLDLSEERLARLCGCDKRTFISVLEMLIAEGKILNLTCGLWNKRCENVFRERAQLLEQKSSAGRSSAQKRKKINAKIQHLLNTCPTDDELNSKAQKEEKETPNGVSQKKDVYSDTKPHSTKHLPTQSHSTKHPAEHPTEQTALRPSTTHSSTTHSSSTEHYPTKLLPTGLLAPDLATTYSETTPHSTKHPAEHPTEQTAPCPSSAHSSTALSSSTPLSSSAHSSTALSSSTTPLSSTGLLAPDSATTYSETTPHSTKHPAEHPTEQTAPCPSSAHSSTALSSSTPLSSSAHSSSTKSLKGHRLPANWVGDIHAAISEGLSEEQARWQEKKFRDYWHAKSGKQALKVDWSATWRNWYRREIERLRENQEKLCALSSGSNTRPHSTQEDALYRNLINYQAK</sequence>
<evidence type="ECO:0000313" key="3">
    <source>
        <dbReference type="Proteomes" id="UP000548119"/>
    </source>
</evidence>
<accession>A0ABR6E2C5</accession>
<dbReference type="EMBL" id="JACJIR010000002">
    <property type="protein sequence ID" value="MBA9082714.1"/>
    <property type="molecule type" value="Genomic_DNA"/>
</dbReference>